<dbReference type="AlphaFoldDB" id="A0A8H6XUL5"/>
<proteinExistence type="predicted"/>
<organism evidence="2 3">
    <name type="scientific">Mycena sanguinolenta</name>
    <dbReference type="NCBI Taxonomy" id="230812"/>
    <lineage>
        <taxon>Eukaryota</taxon>
        <taxon>Fungi</taxon>
        <taxon>Dikarya</taxon>
        <taxon>Basidiomycota</taxon>
        <taxon>Agaricomycotina</taxon>
        <taxon>Agaricomycetes</taxon>
        <taxon>Agaricomycetidae</taxon>
        <taxon>Agaricales</taxon>
        <taxon>Marasmiineae</taxon>
        <taxon>Mycenaceae</taxon>
        <taxon>Mycena</taxon>
    </lineage>
</organism>
<name>A0A8H6XUL5_9AGAR</name>
<protein>
    <submittedName>
        <fullName evidence="2">Uncharacterized protein</fullName>
    </submittedName>
</protein>
<sequence>MVRPGFGLLALALAIAHPRHIAAIPALVTLPVLPFGDPSGSPLTAIEFGVDSQSGYTTYGVEEFVLEEGPSTTVTFPFTATVVAGSDHVAITASFSATNLGVVQGSECDLSSRSAICREPQLFTTETVHLSSLVPWVIDVVSTGVPSATPTTNSSPRQVAASIYGVLVGVVLTACTLL</sequence>
<dbReference type="Proteomes" id="UP000623467">
    <property type="component" value="Unassembled WGS sequence"/>
</dbReference>
<accession>A0A8H6XUL5</accession>
<evidence type="ECO:0000256" key="1">
    <source>
        <dbReference type="SAM" id="SignalP"/>
    </source>
</evidence>
<comment type="caution">
    <text evidence="2">The sequence shown here is derived from an EMBL/GenBank/DDBJ whole genome shotgun (WGS) entry which is preliminary data.</text>
</comment>
<reference evidence="2" key="1">
    <citation type="submission" date="2020-05" db="EMBL/GenBank/DDBJ databases">
        <title>Mycena genomes resolve the evolution of fungal bioluminescence.</title>
        <authorList>
            <person name="Tsai I.J."/>
        </authorList>
    </citation>
    <scope>NUCLEOTIDE SEQUENCE</scope>
    <source>
        <strain evidence="2">160909Yilan</strain>
    </source>
</reference>
<dbReference type="OrthoDB" id="3043501at2759"/>
<keyword evidence="3" id="KW-1185">Reference proteome</keyword>
<keyword evidence="1" id="KW-0732">Signal</keyword>
<evidence type="ECO:0000313" key="3">
    <source>
        <dbReference type="Proteomes" id="UP000623467"/>
    </source>
</evidence>
<feature type="chain" id="PRO_5034210176" evidence="1">
    <location>
        <begin position="24"/>
        <end position="178"/>
    </location>
</feature>
<feature type="signal peptide" evidence="1">
    <location>
        <begin position="1"/>
        <end position="23"/>
    </location>
</feature>
<dbReference type="EMBL" id="JACAZH010000018">
    <property type="protein sequence ID" value="KAF7346687.1"/>
    <property type="molecule type" value="Genomic_DNA"/>
</dbReference>
<evidence type="ECO:0000313" key="2">
    <source>
        <dbReference type="EMBL" id="KAF7346687.1"/>
    </source>
</evidence>
<gene>
    <name evidence="2" type="ORF">MSAN_01806500</name>
</gene>